<name>A0A087SZF0_STEMI</name>
<dbReference type="AlphaFoldDB" id="A0A087SZF0"/>
<dbReference type="Proteomes" id="UP000054359">
    <property type="component" value="Unassembled WGS sequence"/>
</dbReference>
<protein>
    <submittedName>
        <fullName evidence="1">Uncharacterized protein</fullName>
    </submittedName>
</protein>
<sequence length="45" mass="5182">MALCQSTAAQNYRHFTRCVGGETVSFQTWNKPDRINIAWRPCLPI</sequence>
<proteinExistence type="predicted"/>
<evidence type="ECO:0000313" key="1">
    <source>
        <dbReference type="EMBL" id="KFM58239.1"/>
    </source>
</evidence>
<accession>A0A087SZF0</accession>
<evidence type="ECO:0000313" key="2">
    <source>
        <dbReference type="Proteomes" id="UP000054359"/>
    </source>
</evidence>
<keyword evidence="2" id="KW-1185">Reference proteome</keyword>
<organism evidence="1 2">
    <name type="scientific">Stegodyphus mimosarum</name>
    <name type="common">African social velvet spider</name>
    <dbReference type="NCBI Taxonomy" id="407821"/>
    <lineage>
        <taxon>Eukaryota</taxon>
        <taxon>Metazoa</taxon>
        <taxon>Ecdysozoa</taxon>
        <taxon>Arthropoda</taxon>
        <taxon>Chelicerata</taxon>
        <taxon>Arachnida</taxon>
        <taxon>Araneae</taxon>
        <taxon>Araneomorphae</taxon>
        <taxon>Entelegynae</taxon>
        <taxon>Eresoidea</taxon>
        <taxon>Eresidae</taxon>
        <taxon>Stegodyphus</taxon>
    </lineage>
</organism>
<gene>
    <name evidence="1" type="ORF">X975_25179</name>
</gene>
<reference evidence="1 2" key="1">
    <citation type="submission" date="2013-11" db="EMBL/GenBank/DDBJ databases">
        <title>Genome sequencing of Stegodyphus mimosarum.</title>
        <authorList>
            <person name="Bechsgaard J."/>
        </authorList>
    </citation>
    <scope>NUCLEOTIDE SEQUENCE [LARGE SCALE GENOMIC DNA]</scope>
</reference>
<feature type="non-terminal residue" evidence="1">
    <location>
        <position position="45"/>
    </location>
</feature>
<dbReference type="EMBL" id="KK112662">
    <property type="protein sequence ID" value="KFM58239.1"/>
    <property type="molecule type" value="Genomic_DNA"/>
</dbReference>